<gene>
    <name evidence="1" type="ORF">MtrunA17_Chr7g0239801</name>
</gene>
<evidence type="ECO:0000313" key="1">
    <source>
        <dbReference type="EMBL" id="RHN46216.1"/>
    </source>
</evidence>
<dbReference type="Proteomes" id="UP000265566">
    <property type="component" value="Chromosome 7"/>
</dbReference>
<dbReference type="Gramene" id="rna40669">
    <property type="protein sequence ID" value="RHN46216.1"/>
    <property type="gene ID" value="gene40669"/>
</dbReference>
<proteinExistence type="predicted"/>
<name>A0A396GYK3_MEDTR</name>
<keyword evidence="1" id="KW-0560">Oxidoreductase</keyword>
<dbReference type="EC" id="1.13.11.-" evidence="1"/>
<organism evidence="1">
    <name type="scientific">Medicago truncatula</name>
    <name type="common">Barrel medic</name>
    <name type="synonym">Medicago tribuloides</name>
    <dbReference type="NCBI Taxonomy" id="3880"/>
    <lineage>
        <taxon>Eukaryota</taxon>
        <taxon>Viridiplantae</taxon>
        <taxon>Streptophyta</taxon>
        <taxon>Embryophyta</taxon>
        <taxon>Tracheophyta</taxon>
        <taxon>Spermatophyta</taxon>
        <taxon>Magnoliopsida</taxon>
        <taxon>eudicotyledons</taxon>
        <taxon>Gunneridae</taxon>
        <taxon>Pentapetalae</taxon>
        <taxon>rosids</taxon>
        <taxon>fabids</taxon>
        <taxon>Fabales</taxon>
        <taxon>Fabaceae</taxon>
        <taxon>Papilionoideae</taxon>
        <taxon>50 kb inversion clade</taxon>
        <taxon>NPAAA clade</taxon>
        <taxon>Hologalegina</taxon>
        <taxon>IRL clade</taxon>
        <taxon>Trifolieae</taxon>
        <taxon>Medicago</taxon>
    </lineage>
</organism>
<sequence>MAFTASPALIRNPISKQNVVVCDMLDNTCRDKFSFRNKGIYKGQRNLQDHLTVANAVSPSCVIVPPQPPEKRSETTGDHQHHVAWTSIHQERWEGELLVQGHIPLWLVSGFFFFLSFPNNNSFNQIKPILYFYCRKL</sequence>
<comment type="caution">
    <text evidence="1">The sequence shown here is derived from an EMBL/GenBank/DDBJ whole genome shotgun (WGS) entry which is preliminary data.</text>
</comment>
<dbReference type="AlphaFoldDB" id="A0A396GYK3"/>
<reference evidence="1" key="1">
    <citation type="journal article" date="2018" name="Nat. Plants">
        <title>Whole-genome landscape of Medicago truncatula symbiotic genes.</title>
        <authorList>
            <person name="Pecrix Y."/>
            <person name="Gamas P."/>
            <person name="Carrere S."/>
        </authorList>
    </citation>
    <scope>NUCLEOTIDE SEQUENCE</scope>
    <source>
        <tissue evidence="1">Leaves</tissue>
    </source>
</reference>
<accession>A0A396GYK3</accession>
<dbReference type="GO" id="GO:0016491">
    <property type="term" value="F:oxidoreductase activity"/>
    <property type="evidence" value="ECO:0007669"/>
    <property type="project" value="UniProtKB-KW"/>
</dbReference>
<dbReference type="EMBL" id="PSQE01000007">
    <property type="protein sequence ID" value="RHN46216.1"/>
    <property type="molecule type" value="Genomic_DNA"/>
</dbReference>
<protein>
    <submittedName>
        <fullName evidence="1">Putative oxidoreductase</fullName>
        <ecNumber evidence="1">1.13.11.-</ecNumber>
    </submittedName>
</protein>